<evidence type="ECO:0000259" key="2">
    <source>
        <dbReference type="Pfam" id="PF05970"/>
    </source>
</evidence>
<dbReference type="CDD" id="cd18809">
    <property type="entry name" value="SF1_C_RecD"/>
    <property type="match status" value="1"/>
</dbReference>
<dbReference type="InterPro" id="IPR049163">
    <property type="entry name" value="Pif1-like_2B_dom"/>
</dbReference>
<protein>
    <recommendedName>
        <fullName evidence="1">ATP-dependent DNA helicase</fullName>
        <ecNumber evidence="1">5.6.2.3</ecNumber>
    </recommendedName>
</protein>
<dbReference type="GO" id="GO:0006281">
    <property type="term" value="P:DNA repair"/>
    <property type="evidence" value="ECO:0007669"/>
    <property type="project" value="UniProtKB-KW"/>
</dbReference>
<keyword evidence="1" id="KW-0227">DNA damage</keyword>
<feature type="domain" description="DNA helicase Pif1-like DEAD-box helicase" evidence="2">
    <location>
        <begin position="1"/>
        <end position="129"/>
    </location>
</feature>
<reference evidence="4" key="1">
    <citation type="submission" date="2018-11" db="EMBL/GenBank/DDBJ databases">
        <authorList>
            <consortium name="Genoscope - CEA"/>
            <person name="William W."/>
        </authorList>
    </citation>
    <scope>NUCLEOTIDE SEQUENCE</scope>
</reference>
<comment type="cofactor">
    <cofactor evidence="1">
        <name>Mg(2+)</name>
        <dbReference type="ChEBI" id="CHEBI:18420"/>
    </cofactor>
</comment>
<comment type="similarity">
    <text evidence="1">Belongs to the helicase family.</text>
</comment>
<dbReference type="Gene3D" id="3.40.50.300">
    <property type="entry name" value="P-loop containing nucleotide triphosphate hydrolases"/>
    <property type="match status" value="2"/>
</dbReference>
<dbReference type="GO" id="GO:0006310">
    <property type="term" value="P:DNA recombination"/>
    <property type="evidence" value="ECO:0007669"/>
    <property type="project" value="UniProtKB-KW"/>
</dbReference>
<keyword evidence="1" id="KW-0233">DNA recombination</keyword>
<organism evidence="4">
    <name type="scientific">Brassica oleracea</name>
    <name type="common">Wild cabbage</name>
    <dbReference type="NCBI Taxonomy" id="3712"/>
    <lineage>
        <taxon>Eukaryota</taxon>
        <taxon>Viridiplantae</taxon>
        <taxon>Streptophyta</taxon>
        <taxon>Embryophyta</taxon>
        <taxon>Tracheophyta</taxon>
        <taxon>Spermatophyta</taxon>
        <taxon>Magnoliopsida</taxon>
        <taxon>eudicotyledons</taxon>
        <taxon>Gunneridae</taxon>
        <taxon>Pentapetalae</taxon>
        <taxon>rosids</taxon>
        <taxon>malvids</taxon>
        <taxon>Brassicales</taxon>
        <taxon>Brassicaceae</taxon>
        <taxon>Brassiceae</taxon>
        <taxon>Brassica</taxon>
    </lineage>
</organism>
<gene>
    <name evidence="4" type="ORF">BOLC3T17673H</name>
</gene>
<keyword evidence="1" id="KW-0547">Nucleotide-binding</keyword>
<keyword evidence="1" id="KW-0067">ATP-binding</keyword>
<proteinExistence type="inferred from homology"/>
<keyword evidence="1" id="KW-0234">DNA repair</keyword>
<comment type="catalytic activity">
    <reaction evidence="1">
        <text>ATP + H2O = ADP + phosphate + H(+)</text>
        <dbReference type="Rhea" id="RHEA:13065"/>
        <dbReference type="ChEBI" id="CHEBI:15377"/>
        <dbReference type="ChEBI" id="CHEBI:15378"/>
        <dbReference type="ChEBI" id="CHEBI:30616"/>
        <dbReference type="ChEBI" id="CHEBI:43474"/>
        <dbReference type="ChEBI" id="CHEBI:456216"/>
        <dbReference type="EC" id="5.6.2.3"/>
    </reaction>
</comment>
<dbReference type="GO" id="GO:0005524">
    <property type="term" value="F:ATP binding"/>
    <property type="evidence" value="ECO:0007669"/>
    <property type="project" value="UniProtKB-KW"/>
</dbReference>
<dbReference type="Pfam" id="PF21530">
    <property type="entry name" value="Pif1_2B_dom"/>
    <property type="match status" value="1"/>
</dbReference>
<dbReference type="InterPro" id="IPR027417">
    <property type="entry name" value="P-loop_NTPase"/>
</dbReference>
<dbReference type="InterPro" id="IPR010285">
    <property type="entry name" value="DNA_helicase_pif1-like_DEAD"/>
</dbReference>
<keyword evidence="1" id="KW-0378">Hydrolase</keyword>
<dbReference type="Gene3D" id="2.30.30.940">
    <property type="match status" value="1"/>
</dbReference>
<feature type="domain" description="DNA helicase Pif1-like 2B" evidence="3">
    <location>
        <begin position="235"/>
        <end position="281"/>
    </location>
</feature>
<evidence type="ECO:0000313" key="4">
    <source>
        <dbReference type="EMBL" id="VDC94331.1"/>
    </source>
</evidence>
<dbReference type="EMBL" id="LR031872">
    <property type="protein sequence ID" value="VDC94331.1"/>
    <property type="molecule type" value="Genomic_DNA"/>
</dbReference>
<evidence type="ECO:0000256" key="1">
    <source>
        <dbReference type="RuleBase" id="RU363044"/>
    </source>
</evidence>
<dbReference type="AlphaFoldDB" id="A0A3P6BCZ1"/>
<keyword evidence="1" id="KW-0347">Helicase</keyword>
<dbReference type="PANTHER" id="PTHR10492:SF90">
    <property type="entry name" value="ATP-DEPENDENT DNA HELICASE"/>
    <property type="match status" value="1"/>
</dbReference>
<name>A0A3P6BCZ1_BRAOL</name>
<dbReference type="EC" id="5.6.2.3" evidence="1"/>
<dbReference type="SUPFAM" id="SSF52540">
    <property type="entry name" value="P-loop containing nucleoside triphosphate hydrolases"/>
    <property type="match status" value="1"/>
</dbReference>
<dbReference type="GO" id="GO:0016887">
    <property type="term" value="F:ATP hydrolysis activity"/>
    <property type="evidence" value="ECO:0007669"/>
    <property type="project" value="RHEA"/>
</dbReference>
<accession>A0A3P6BCZ1</accession>
<evidence type="ECO:0000259" key="3">
    <source>
        <dbReference type="Pfam" id="PF21530"/>
    </source>
</evidence>
<dbReference type="GO" id="GO:0000723">
    <property type="term" value="P:telomere maintenance"/>
    <property type="evidence" value="ECO:0007669"/>
    <property type="project" value="InterPro"/>
</dbReference>
<dbReference type="GO" id="GO:0043139">
    <property type="term" value="F:5'-3' DNA helicase activity"/>
    <property type="evidence" value="ECO:0007669"/>
    <property type="project" value="UniProtKB-EC"/>
</dbReference>
<sequence>MCNITKGSMLATLISKTDLIIWDEAPMAHRQAFETLDRTLRDLLSAGDPSAASKPFGGKTVLLGGDFRQILPVIPQGTREDTVNASVSNSYLWRSAKVHTLSINMRLRQADKEFAEWILSVGNGTAATEKPTETDAGSHEDGEKIVIADEFMLPQSDNPYQLVSDAAYPNFVENYLNRSYLTDRAILAPTNASAQELNSYLLSKVPSAEKEYLSSDTIAFESTPTDDWTKNYTQEYLNSLEYPGLLTHKLCLKVGAPVMMLRNLNQRNGLCNGTRMVVSRLGHQVLEAQIMTGTHVGGVLIPRIQLSPDDSLHPFTFRRRQFPIRLCYAITINKSQGQSLKQVALYLPRPVFSHGQLYGALSRVTTPEGLKVLDDTEGTSQRDVVTNIVFREVFSNLNTSESHI</sequence>
<dbReference type="PANTHER" id="PTHR10492">
    <property type="match status" value="1"/>
</dbReference>
<dbReference type="Pfam" id="PF05970">
    <property type="entry name" value="PIF1"/>
    <property type="match status" value="1"/>
</dbReference>